<proteinExistence type="predicted"/>
<comment type="caution">
    <text evidence="5">The sequence shown here is derived from an EMBL/GenBank/DDBJ whole genome shotgun (WGS) entry which is preliminary data.</text>
</comment>
<gene>
    <name evidence="5" type="ORF">EKI59_11300</name>
</gene>
<dbReference type="GO" id="GO:0046872">
    <property type="term" value="F:metal ion binding"/>
    <property type="evidence" value="ECO:0007669"/>
    <property type="project" value="UniProtKB-KW"/>
</dbReference>
<evidence type="ECO:0000256" key="3">
    <source>
        <dbReference type="ARBA" id="ARBA00022801"/>
    </source>
</evidence>
<dbReference type="PANTHER" id="PTHR43270:SF12">
    <property type="entry name" value="SUCCINYL-DIAMINOPIMELATE DESUCCINYLASE"/>
    <property type="match status" value="1"/>
</dbReference>
<dbReference type="Pfam" id="PF07687">
    <property type="entry name" value="M20_dimer"/>
    <property type="match status" value="1"/>
</dbReference>
<dbReference type="PROSITE" id="PS00758">
    <property type="entry name" value="ARGE_DAPE_CPG2_1"/>
    <property type="match status" value="1"/>
</dbReference>
<evidence type="ECO:0000256" key="1">
    <source>
        <dbReference type="ARBA" id="ARBA00022670"/>
    </source>
</evidence>
<dbReference type="Pfam" id="PF01546">
    <property type="entry name" value="Peptidase_M20"/>
    <property type="match status" value="1"/>
</dbReference>
<dbReference type="Gene3D" id="3.30.70.360">
    <property type="match status" value="1"/>
</dbReference>
<evidence type="ECO:0000313" key="5">
    <source>
        <dbReference type="EMBL" id="TVS25806.1"/>
    </source>
</evidence>
<dbReference type="EMBL" id="RXIR01000037">
    <property type="protein sequence ID" value="TVS25806.1"/>
    <property type="molecule type" value="Genomic_DNA"/>
</dbReference>
<dbReference type="InterPro" id="IPR011650">
    <property type="entry name" value="Peptidase_M20_dimer"/>
</dbReference>
<dbReference type="Gene3D" id="3.40.630.10">
    <property type="entry name" value="Zn peptidases"/>
    <property type="match status" value="1"/>
</dbReference>
<dbReference type="InterPro" id="IPR051458">
    <property type="entry name" value="Cyt/Met_Dipeptidase"/>
</dbReference>
<dbReference type="NCBIfam" id="NF005914">
    <property type="entry name" value="PRK07907.1"/>
    <property type="match status" value="1"/>
</dbReference>
<dbReference type="OrthoDB" id="9761532at2"/>
<keyword evidence="3 5" id="KW-0378">Hydrolase</keyword>
<dbReference type="Proteomes" id="UP000336646">
    <property type="component" value="Unassembled WGS sequence"/>
</dbReference>
<dbReference type="SUPFAM" id="SSF53187">
    <property type="entry name" value="Zn-dependent exopeptidases"/>
    <property type="match status" value="1"/>
</dbReference>
<accession>A0A6C1TUZ5</accession>
<dbReference type="InterPro" id="IPR002933">
    <property type="entry name" value="Peptidase_M20"/>
</dbReference>
<dbReference type="AlphaFoldDB" id="A0A6C1TUZ5"/>
<dbReference type="InterPro" id="IPR001261">
    <property type="entry name" value="ArgE/DapE_CS"/>
</dbReference>
<evidence type="ECO:0000259" key="4">
    <source>
        <dbReference type="Pfam" id="PF07687"/>
    </source>
</evidence>
<name>A0A6C1TUZ5_9CORY</name>
<protein>
    <submittedName>
        <fullName evidence="5">M20/M25/M40 family metallo-hydrolase</fullName>
    </submittedName>
</protein>
<dbReference type="RefSeq" id="WP_136648957.1">
    <property type="nucleotide sequence ID" value="NZ_JALXWQ010000003.1"/>
</dbReference>
<dbReference type="PANTHER" id="PTHR43270">
    <property type="entry name" value="BETA-ALA-HIS DIPEPTIDASE"/>
    <property type="match status" value="1"/>
</dbReference>
<keyword evidence="2" id="KW-0479">Metal-binding</keyword>
<evidence type="ECO:0000313" key="6">
    <source>
        <dbReference type="Proteomes" id="UP000336646"/>
    </source>
</evidence>
<dbReference type="GO" id="GO:0008233">
    <property type="term" value="F:peptidase activity"/>
    <property type="evidence" value="ECO:0007669"/>
    <property type="project" value="UniProtKB-KW"/>
</dbReference>
<feature type="domain" description="Peptidase M20 dimerisation" evidence="4">
    <location>
        <begin position="199"/>
        <end position="341"/>
    </location>
</feature>
<evidence type="ECO:0000256" key="2">
    <source>
        <dbReference type="ARBA" id="ARBA00022723"/>
    </source>
</evidence>
<reference evidence="5 6" key="1">
    <citation type="submission" date="2018-12" db="EMBL/GenBank/DDBJ databases">
        <title>Corynebacterium sanguinis sp. nov., a clinically-associated and environmental corynebacterium.</title>
        <authorList>
            <person name="Gonzales-Siles L."/>
            <person name="Jaen-Luchoro D."/>
            <person name="Cardew S."/>
            <person name="Inganas E."/>
            <person name="Ohlen M."/>
            <person name="Jensie-Markopolous S."/>
            <person name="Pinyeiro-Iglesias B."/>
            <person name="Molin K."/>
            <person name="Skovbjerg S."/>
            <person name="Svensson-Stadler L."/>
            <person name="Funke G."/>
            <person name="Moore E.R.B."/>
        </authorList>
    </citation>
    <scope>NUCLEOTIDE SEQUENCE [LARGE SCALE GENOMIC DNA]</scope>
    <source>
        <strain evidence="5 6">58734</strain>
    </source>
</reference>
<organism evidence="5 6">
    <name type="scientific">Corynebacterium sanguinis</name>
    <dbReference type="NCBI Taxonomy" id="2594913"/>
    <lineage>
        <taxon>Bacteria</taxon>
        <taxon>Bacillati</taxon>
        <taxon>Actinomycetota</taxon>
        <taxon>Actinomycetes</taxon>
        <taxon>Mycobacteriales</taxon>
        <taxon>Corynebacteriaceae</taxon>
        <taxon>Corynebacterium</taxon>
    </lineage>
</organism>
<sequence>MTLPTPDRDRIFADLSALVSFNSPHSVPALADSHEAACAWTVTAFEQLGFSVERHPTIDNADTIIANRAGEEGAPTVLLYSHYDVVPAGDPAAWTSDPFTLTERAGRWYGRGSADCKGNIAMHLEAIRLLDAAGGTRANLKVVIEGSEEFGGRGGLERLIETSPELFAADVILIADSGNVAAGTPTLTTQLRGGAQVEVSVTTLEGDIHSGSFGGAAPDAADALVRIASSLFDEHGRTTIDGVDCFGKWEGDAYDRDIFRHDAGVLEGVQIYGTVDDEPADMVWARPAVTMIGFTSRPVAEALNAVNAHASAQFNLRVPAGMSAAETVEKLEEHILAHTPWGAQVNVEISQVNEPFATDITGPAITLLGESLKEAYGENSLAVVGSGGSIPLTTTLQEHFPDAEIALYGVEEPMCGIHGVDESVDPTEIERIAVAEAQFLLEYGA</sequence>
<dbReference type="GO" id="GO:0006508">
    <property type="term" value="P:proteolysis"/>
    <property type="evidence" value="ECO:0007669"/>
    <property type="project" value="UniProtKB-KW"/>
</dbReference>
<keyword evidence="1" id="KW-0645">Protease</keyword>